<evidence type="ECO:0000256" key="1">
    <source>
        <dbReference type="ARBA" id="ARBA00022490"/>
    </source>
</evidence>
<gene>
    <name evidence="6" type="primary">ruvX</name>
    <name evidence="6" type="ORF">GM661_02385</name>
</gene>
<dbReference type="RefSeq" id="WP_230868580.1">
    <property type="nucleotide sequence ID" value="NZ_CP046640.1"/>
</dbReference>
<dbReference type="Pfam" id="PF03652">
    <property type="entry name" value="RuvX"/>
    <property type="match status" value="1"/>
</dbReference>
<evidence type="ECO:0000256" key="4">
    <source>
        <dbReference type="ARBA" id="ARBA00022801"/>
    </source>
</evidence>
<dbReference type="SMART" id="SM00732">
    <property type="entry name" value="YqgFc"/>
    <property type="match status" value="1"/>
</dbReference>
<keyword evidence="3" id="KW-0540">Nuclease</keyword>
<accession>A0A8A7K566</accession>
<proteinExistence type="predicted"/>
<reference evidence="6" key="1">
    <citation type="submission" date="2019-12" db="EMBL/GenBank/DDBJ databases">
        <authorList>
            <person name="zhang j."/>
            <person name="sun C.M."/>
        </authorList>
    </citation>
    <scope>NUCLEOTIDE SEQUENCE</scope>
    <source>
        <strain evidence="6">NS-1</strain>
    </source>
</reference>
<keyword evidence="1" id="KW-0963">Cytoplasm</keyword>
<dbReference type="GO" id="GO:0006364">
    <property type="term" value="P:rRNA processing"/>
    <property type="evidence" value="ECO:0007669"/>
    <property type="project" value="InterPro"/>
</dbReference>
<dbReference type="InterPro" id="IPR006641">
    <property type="entry name" value="YqgF/RNaseH-like_dom"/>
</dbReference>
<evidence type="ECO:0000256" key="2">
    <source>
        <dbReference type="ARBA" id="ARBA00022517"/>
    </source>
</evidence>
<dbReference type="SUPFAM" id="SSF53098">
    <property type="entry name" value="Ribonuclease H-like"/>
    <property type="match status" value="1"/>
</dbReference>
<organism evidence="6 7">
    <name type="scientific">Iocasia fonsfrigidae</name>
    <dbReference type="NCBI Taxonomy" id="2682810"/>
    <lineage>
        <taxon>Bacteria</taxon>
        <taxon>Bacillati</taxon>
        <taxon>Bacillota</taxon>
        <taxon>Clostridia</taxon>
        <taxon>Halanaerobiales</taxon>
        <taxon>Halanaerobiaceae</taxon>
        <taxon>Iocasia</taxon>
    </lineage>
</organism>
<dbReference type="InterPro" id="IPR012337">
    <property type="entry name" value="RNaseH-like_sf"/>
</dbReference>
<dbReference type="AlphaFoldDB" id="A0A8A7K566"/>
<name>A0A8A7K566_9FIRM</name>
<dbReference type="GO" id="GO:0004518">
    <property type="term" value="F:nuclease activity"/>
    <property type="evidence" value="ECO:0007669"/>
    <property type="project" value="UniProtKB-KW"/>
</dbReference>
<dbReference type="Proteomes" id="UP000665020">
    <property type="component" value="Chromosome"/>
</dbReference>
<evidence type="ECO:0000313" key="7">
    <source>
        <dbReference type="Proteomes" id="UP000665020"/>
    </source>
</evidence>
<evidence type="ECO:0000256" key="3">
    <source>
        <dbReference type="ARBA" id="ARBA00022722"/>
    </source>
</evidence>
<dbReference type="InterPro" id="IPR005227">
    <property type="entry name" value="YqgF"/>
</dbReference>
<sequence>MLLAIDPGRDKCGIAVMTGDAAVIFQEIVATEKIESYLLELLNRYKIEEVVLGNGTFSEEVARKIEKNYDLPLMLIKEAYTTLAAEERYRQVKYSGIKRFFLSFIKWKPSFPVDDYAAVILGERYLKDKGL</sequence>
<dbReference type="EMBL" id="CP046640">
    <property type="protein sequence ID" value="QTL96903.1"/>
    <property type="molecule type" value="Genomic_DNA"/>
</dbReference>
<keyword evidence="2" id="KW-0690">Ribosome biogenesis</keyword>
<dbReference type="GO" id="GO:0016787">
    <property type="term" value="F:hydrolase activity"/>
    <property type="evidence" value="ECO:0007669"/>
    <property type="project" value="UniProtKB-KW"/>
</dbReference>
<evidence type="ECO:0000313" key="6">
    <source>
        <dbReference type="EMBL" id="QTL96903.1"/>
    </source>
</evidence>
<keyword evidence="4" id="KW-0378">Hydrolase</keyword>
<dbReference type="InterPro" id="IPR037027">
    <property type="entry name" value="YqgF/RNaseH-like_dom_sf"/>
</dbReference>
<protein>
    <submittedName>
        <fullName evidence="6">Holliday junction resolvase RuvX</fullName>
    </submittedName>
</protein>
<dbReference type="Gene3D" id="3.30.420.140">
    <property type="entry name" value="YqgF/RNase H-like domain"/>
    <property type="match status" value="1"/>
</dbReference>
<keyword evidence="7" id="KW-1185">Reference proteome</keyword>
<dbReference type="KEGG" id="ifn:GM661_02385"/>
<evidence type="ECO:0000259" key="5">
    <source>
        <dbReference type="SMART" id="SM00732"/>
    </source>
</evidence>
<feature type="domain" description="YqgF/RNase H-like" evidence="5">
    <location>
        <begin position="1"/>
        <end position="85"/>
    </location>
</feature>